<reference evidence="1 2" key="1">
    <citation type="submission" date="2018-12" db="EMBL/GenBank/DDBJ databases">
        <authorList>
            <consortium name="Pathogen Informatics"/>
        </authorList>
    </citation>
    <scope>NUCLEOTIDE SEQUENCE [LARGE SCALE GENOMIC DNA]</scope>
    <source>
        <strain evidence="1 2">NCTC11075</strain>
    </source>
</reference>
<name>A0A3S4MAG7_CITKO</name>
<gene>
    <name evidence="1" type="ORF">NCTC11075_05598</name>
</gene>
<dbReference type="AlphaFoldDB" id="A0A3S4MAG7"/>
<accession>A0A3S4MAG7</accession>
<sequence length="47" mass="5377">MRKLTALFVASTLALALRTWLTRLIPLPLLRQMRSDDAPQRKIRSAS</sequence>
<protein>
    <submittedName>
        <fullName evidence="1">Uncharacterized protein</fullName>
    </submittedName>
</protein>
<evidence type="ECO:0000313" key="1">
    <source>
        <dbReference type="EMBL" id="VEB94671.1"/>
    </source>
</evidence>
<proteinExistence type="predicted"/>
<organism evidence="1 2">
    <name type="scientific">Citrobacter koseri</name>
    <name type="common">Citrobacter diversus</name>
    <dbReference type="NCBI Taxonomy" id="545"/>
    <lineage>
        <taxon>Bacteria</taxon>
        <taxon>Pseudomonadati</taxon>
        <taxon>Pseudomonadota</taxon>
        <taxon>Gammaproteobacteria</taxon>
        <taxon>Enterobacterales</taxon>
        <taxon>Enterobacteriaceae</taxon>
        <taxon>Citrobacter</taxon>
    </lineage>
</organism>
<dbReference type="EMBL" id="LR134204">
    <property type="protein sequence ID" value="VEB94671.1"/>
    <property type="molecule type" value="Genomic_DNA"/>
</dbReference>
<dbReference type="Proteomes" id="UP000270272">
    <property type="component" value="Chromosome"/>
</dbReference>
<evidence type="ECO:0000313" key="2">
    <source>
        <dbReference type="Proteomes" id="UP000270272"/>
    </source>
</evidence>